<dbReference type="Proteomes" id="UP001200145">
    <property type="component" value="Unassembled WGS sequence"/>
</dbReference>
<dbReference type="PROSITE" id="PS51257">
    <property type="entry name" value="PROKAR_LIPOPROTEIN"/>
    <property type="match status" value="1"/>
</dbReference>
<gene>
    <name evidence="1" type="ORF">L0U88_17335</name>
</gene>
<accession>A0ABS9BNM6</accession>
<evidence type="ECO:0000313" key="2">
    <source>
        <dbReference type="Proteomes" id="UP001200145"/>
    </source>
</evidence>
<proteinExistence type="predicted"/>
<organism evidence="1 2">
    <name type="scientific">Flavihumibacter fluminis</name>
    <dbReference type="NCBI Taxonomy" id="2909236"/>
    <lineage>
        <taxon>Bacteria</taxon>
        <taxon>Pseudomonadati</taxon>
        <taxon>Bacteroidota</taxon>
        <taxon>Chitinophagia</taxon>
        <taxon>Chitinophagales</taxon>
        <taxon>Chitinophagaceae</taxon>
        <taxon>Flavihumibacter</taxon>
    </lineage>
</organism>
<dbReference type="RefSeq" id="WP_234867581.1">
    <property type="nucleotide sequence ID" value="NZ_JAKEVY010000004.1"/>
</dbReference>
<dbReference type="EMBL" id="JAKEVY010000004">
    <property type="protein sequence ID" value="MCF1716409.1"/>
    <property type="molecule type" value="Genomic_DNA"/>
</dbReference>
<comment type="caution">
    <text evidence="1">The sequence shown here is derived from an EMBL/GenBank/DDBJ whole genome shotgun (WGS) entry which is preliminary data.</text>
</comment>
<keyword evidence="2" id="KW-1185">Reference proteome</keyword>
<protein>
    <submittedName>
        <fullName evidence="1">Uncharacterized protein</fullName>
    </submittedName>
</protein>
<reference evidence="1 2" key="1">
    <citation type="submission" date="2022-01" db="EMBL/GenBank/DDBJ databases">
        <title>Flavihumibacter sp. nov., isolated from sediment of a river.</title>
        <authorList>
            <person name="Liu H."/>
        </authorList>
    </citation>
    <scope>NUCLEOTIDE SEQUENCE [LARGE SCALE GENOMIC DNA]</scope>
    <source>
        <strain evidence="1 2">RY-1</strain>
    </source>
</reference>
<dbReference type="SUPFAM" id="SSF49899">
    <property type="entry name" value="Concanavalin A-like lectins/glucanases"/>
    <property type="match status" value="1"/>
</dbReference>
<evidence type="ECO:0000313" key="1">
    <source>
        <dbReference type="EMBL" id="MCF1716409.1"/>
    </source>
</evidence>
<sequence>MVGRVIILVVLFGLSISCLAQVKKPVAQFDFSKADYKKGRPASLVLRSAGGACTMEPVTDSNREAIRIEGANCLVSTNMLKAIKGDAFALVISFRGKSFEFISYPRQDFSVTFNYPYFSFTTSALKEGKNIRSYYRANLTGSGPYGYDYYNDGNWHTVVFNFSSRLGRREIWADGVLINPKEAAIPSGNSALLEASDGFKGSIELDEVSLYDQYLDSFTIRKLTQSLNGTNSKRSTDFKSSFALDTMQFAPGFPRYTVSLPDQLKQFPSPRYARGHKLSRNVSWMDINYLSERSAPAAVEIETEMYKRWNYWLDIPLLRENAQTAGRIYGDANTVPGALLKLAQQEPGWGYSVISMQAQIQPRHAGYNSDKPYVFSQQLASKNYLSKKQGQPILVNGKKQLSPLMDPQIMEQDAETVRFYLSQLTSRLKRAPALINENGEVFGTAYRETLLKQDPVVWKDFQRSGLNRTQYFGRFQTKMEERFRSIVLKDLPASTIFSFFQVSAVQPDFWGAYEYRKKVNRMPDGSIRSTPDFYPFTPSNWQLANGPYNGYGMIAKGRATEIPAGDKNFSPFVAAGWQEEKENIRPAQWLALLKSMVMLGADFFYVGYFNVTGPGGKWPNGIGPYDPKGYAYQVAIPAYAQAIRTHAPHFFEQGELLNAASLFRFEASAPNDLVIVRKWKNEWLIYGSIQPNSNQAGNVPDKRTTSILLDQKRISFPITRQGSLYILKGLDKDNPVFYQLDAWHQVEHPFFWSSALSVEAELLKVEEGTAEIITQAHKPLDYSRFTSFRRLLPGARLSYDFEGLEQQKISAVELVVVEKNNAPVELEWKQGDVTGRWKGLPIGSIQLKLEGSGKFEIKVKSGELKLDKIVLKP</sequence>
<dbReference type="Gene3D" id="2.60.120.200">
    <property type="match status" value="1"/>
</dbReference>
<dbReference type="InterPro" id="IPR013320">
    <property type="entry name" value="ConA-like_dom_sf"/>
</dbReference>
<name>A0ABS9BNM6_9BACT</name>